<dbReference type="Proteomes" id="UP000790347">
    <property type="component" value="Unassembled WGS sequence"/>
</dbReference>
<protein>
    <submittedName>
        <fullName evidence="1">Uncharacterized protein</fullName>
    </submittedName>
</protein>
<sequence>METQNIQTVQIDYKPPIESQLSVKVLDSGCLMMVTSFIIVVGDVGIPEFASLSDCLIEDDDWVVDDVNGDVDLTL</sequence>
<organism evidence="1 2">
    <name type="scientific">Dermatophagoides farinae</name>
    <name type="common">American house dust mite</name>
    <dbReference type="NCBI Taxonomy" id="6954"/>
    <lineage>
        <taxon>Eukaryota</taxon>
        <taxon>Metazoa</taxon>
        <taxon>Ecdysozoa</taxon>
        <taxon>Arthropoda</taxon>
        <taxon>Chelicerata</taxon>
        <taxon>Arachnida</taxon>
        <taxon>Acari</taxon>
        <taxon>Acariformes</taxon>
        <taxon>Sarcoptiformes</taxon>
        <taxon>Astigmata</taxon>
        <taxon>Psoroptidia</taxon>
        <taxon>Analgoidea</taxon>
        <taxon>Pyroglyphidae</taxon>
        <taxon>Dermatophagoidinae</taxon>
        <taxon>Dermatophagoides</taxon>
    </lineage>
</organism>
<evidence type="ECO:0000313" key="1">
    <source>
        <dbReference type="EMBL" id="KAH9528128.1"/>
    </source>
</evidence>
<name>A0A922LAA4_DERFA</name>
<proteinExistence type="predicted"/>
<gene>
    <name evidence="1" type="ORF">DERF_002098</name>
</gene>
<dbReference type="AlphaFoldDB" id="A0A922LAA4"/>
<reference evidence="1" key="2">
    <citation type="journal article" date="2022" name="Res Sq">
        <title>Comparative Genomics Reveals Insights into the Divergent Evolution of Astigmatic Mites and Household Pest Adaptations.</title>
        <authorList>
            <person name="Xiong Q."/>
            <person name="Wan A.T.-Y."/>
            <person name="Liu X.-Y."/>
            <person name="Fung C.S.-H."/>
            <person name="Xiao X."/>
            <person name="Malainual N."/>
            <person name="Hou J."/>
            <person name="Wang L."/>
            <person name="Wang M."/>
            <person name="Yang K."/>
            <person name="Cui Y."/>
            <person name="Leung E."/>
            <person name="Nong W."/>
            <person name="Shin S.-K."/>
            <person name="Au S."/>
            <person name="Jeong K.Y."/>
            <person name="Chew F.T."/>
            <person name="Hui J."/>
            <person name="Leung T.F."/>
            <person name="Tungtrongchitr A."/>
            <person name="Zhong N."/>
            <person name="Liu Z."/>
            <person name="Tsui S."/>
        </authorList>
    </citation>
    <scope>NUCLEOTIDE SEQUENCE</scope>
    <source>
        <strain evidence="1">Derf</strain>
        <tissue evidence="1">Whole organism</tissue>
    </source>
</reference>
<comment type="caution">
    <text evidence="1">The sequence shown here is derived from an EMBL/GenBank/DDBJ whole genome shotgun (WGS) entry which is preliminary data.</text>
</comment>
<keyword evidence="2" id="KW-1185">Reference proteome</keyword>
<reference evidence="1" key="1">
    <citation type="submission" date="2013-05" db="EMBL/GenBank/DDBJ databases">
        <authorList>
            <person name="Yim A.K.Y."/>
            <person name="Chan T.F."/>
            <person name="Ji K.M."/>
            <person name="Liu X.Y."/>
            <person name="Zhou J.W."/>
            <person name="Li R.Q."/>
            <person name="Yang K.Y."/>
            <person name="Li J."/>
            <person name="Li M."/>
            <person name="Law P.T.W."/>
            <person name="Wu Y.L."/>
            <person name="Cai Z.L."/>
            <person name="Qin H."/>
            <person name="Bao Y."/>
            <person name="Leung R.K.K."/>
            <person name="Ng P.K.S."/>
            <person name="Zou J."/>
            <person name="Zhong X.J."/>
            <person name="Ran P.X."/>
            <person name="Zhong N.S."/>
            <person name="Liu Z.G."/>
            <person name="Tsui S.K.W."/>
        </authorList>
    </citation>
    <scope>NUCLEOTIDE SEQUENCE</scope>
    <source>
        <strain evidence="1">Derf</strain>
        <tissue evidence="1">Whole organism</tissue>
    </source>
</reference>
<evidence type="ECO:0000313" key="2">
    <source>
        <dbReference type="Proteomes" id="UP000790347"/>
    </source>
</evidence>
<accession>A0A922LAA4</accession>
<dbReference type="EMBL" id="ASGP02000001">
    <property type="protein sequence ID" value="KAH9528128.1"/>
    <property type="molecule type" value="Genomic_DNA"/>
</dbReference>